<feature type="compositionally biased region" description="Acidic residues" evidence="11">
    <location>
        <begin position="36"/>
        <end position="50"/>
    </location>
</feature>
<feature type="transmembrane region" description="Helical" evidence="12">
    <location>
        <begin position="481"/>
        <end position="500"/>
    </location>
</feature>
<evidence type="ECO:0000256" key="5">
    <source>
        <dbReference type="ARBA" id="ARBA00022692"/>
    </source>
</evidence>
<accession>A0ABM3MJJ7</accession>
<dbReference type="InterPro" id="IPR004878">
    <property type="entry name" value="Otopetrin"/>
</dbReference>
<protein>
    <submittedName>
        <fullName evidence="14">Proton channel OtopLc-like</fullName>
    </submittedName>
</protein>
<dbReference type="Proteomes" id="UP001652740">
    <property type="component" value="Unplaced"/>
</dbReference>
<dbReference type="PANTHER" id="PTHR21522:SF58">
    <property type="entry name" value="AGAP000074-PA"/>
    <property type="match status" value="1"/>
</dbReference>
<feature type="transmembrane region" description="Helical" evidence="12">
    <location>
        <begin position="660"/>
        <end position="677"/>
    </location>
</feature>
<evidence type="ECO:0000256" key="3">
    <source>
        <dbReference type="ARBA" id="ARBA00022448"/>
    </source>
</evidence>
<evidence type="ECO:0000256" key="6">
    <source>
        <dbReference type="ARBA" id="ARBA00022781"/>
    </source>
</evidence>
<feature type="transmembrane region" description="Helical" evidence="12">
    <location>
        <begin position="729"/>
        <end position="749"/>
    </location>
</feature>
<evidence type="ECO:0000256" key="2">
    <source>
        <dbReference type="ARBA" id="ARBA00006513"/>
    </source>
</evidence>
<dbReference type="PANTHER" id="PTHR21522">
    <property type="entry name" value="PROTON CHANNEL OTOP"/>
    <property type="match status" value="1"/>
</dbReference>
<evidence type="ECO:0000256" key="4">
    <source>
        <dbReference type="ARBA" id="ARBA00022475"/>
    </source>
</evidence>
<feature type="transmembrane region" description="Helical" evidence="12">
    <location>
        <begin position="557"/>
        <end position="577"/>
    </location>
</feature>
<keyword evidence="9 12" id="KW-0472">Membrane</keyword>
<evidence type="ECO:0000256" key="9">
    <source>
        <dbReference type="ARBA" id="ARBA00023136"/>
    </source>
</evidence>
<feature type="transmembrane region" description="Helical" evidence="12">
    <location>
        <begin position="215"/>
        <end position="234"/>
    </location>
</feature>
<keyword evidence="8" id="KW-0406">Ion transport</keyword>
<dbReference type="GeneID" id="113523503"/>
<feature type="transmembrane region" description="Helical" evidence="12">
    <location>
        <begin position="698"/>
        <end position="717"/>
    </location>
</feature>
<comment type="subcellular location">
    <subcellularLocation>
        <location evidence="1">Cell membrane</location>
        <topology evidence="1">Multi-pass membrane protein</topology>
    </subcellularLocation>
</comment>
<keyword evidence="7 12" id="KW-1133">Transmembrane helix</keyword>
<feature type="transmembrane region" description="Helical" evidence="12">
    <location>
        <begin position="351"/>
        <end position="372"/>
    </location>
</feature>
<feature type="region of interest" description="Disordered" evidence="11">
    <location>
        <begin position="103"/>
        <end position="131"/>
    </location>
</feature>
<feature type="transmembrane region" description="Helical" evidence="12">
    <location>
        <begin position="626"/>
        <end position="654"/>
    </location>
</feature>
<keyword evidence="6" id="KW-0375">Hydrogen ion transport</keyword>
<keyword evidence="3" id="KW-0813">Transport</keyword>
<feature type="transmembrane region" description="Helical" evidence="12">
    <location>
        <begin position="597"/>
        <end position="614"/>
    </location>
</feature>
<feature type="transmembrane region" description="Helical" evidence="12">
    <location>
        <begin position="384"/>
        <end position="406"/>
    </location>
</feature>
<feature type="transmembrane region" description="Helical" evidence="12">
    <location>
        <begin position="314"/>
        <end position="339"/>
    </location>
</feature>
<comment type="similarity">
    <text evidence="2">Belongs to the otopetrin family.</text>
</comment>
<evidence type="ECO:0000256" key="11">
    <source>
        <dbReference type="SAM" id="MobiDB-lite"/>
    </source>
</evidence>
<evidence type="ECO:0000256" key="1">
    <source>
        <dbReference type="ARBA" id="ARBA00004651"/>
    </source>
</evidence>
<keyword evidence="13" id="KW-1185">Reference proteome</keyword>
<sequence>MAEINIDKTEILDEIKNRKNMGDKKFHSESSLQNYVEEDEFPGSKEEEDPGVQNVTINNLAVVQDRERKRAMSQPGPNAGGMITATVARAARRRPRVVYADDVNDPYDKQSTKSTIPKGDESGMTTPNGNYRMYTSVNDMRNGMTPRKRSVATMDAQSLRSVETHAPPPTSPEDNIRQTKKYLTLMFSCMYAIILVTLGVIIYLGDLFVECSVSAIYSILLCSIGILYHIYLIIDIGRYKNKALKNQKIKTLHEEKMTQFFRTQEEEFNVDSPGERTPEFSYKTPSVPPPLLNPLSHDYCFSHGRHSGSFYLKLGAAGFALGHLIHSMLLFAVQISLLVDEDIDNDDCIDYLQLTLDVMSPIYCFLQLYFIFKYSNVIILRAQSLAYIAFMHMIGSSLCFWISAIVRETILALTIYANSVYGNGYGNNYTTTTVAPEVKVVTEDPNIRLSMSRIFDVSGLYNPQCIGPPAVNSIYENFSPYLYPFTVEFNILIVAVYYIIWSNIGHCPNEDNAGNSELNSSLDDNFPICKIPTANEDNDFTSNVVIHADCHASNRGLFLGLIVTVIIAGMLILGFVFSSVGDELLEVGYLLNDCTKLGLHCIMLIAVVFAYNQLRQLDINEHPISLLDDVLLFICLPAFILETVLSMVATVNILNVVKTIDFIVMIVQVFIQTPFIMDGLRRCSNSKKHRRRKPGRELLMFLLIINVGMWLFNTFSYKSPDSLDERYTFYGKVLWSILGHISLPLIMFYRFHSSVCFADIWNSAYKPGSEH</sequence>
<feature type="transmembrane region" description="Helical" evidence="12">
    <location>
        <begin position="182"/>
        <end position="203"/>
    </location>
</feature>
<evidence type="ECO:0000256" key="7">
    <source>
        <dbReference type="ARBA" id="ARBA00022989"/>
    </source>
</evidence>
<evidence type="ECO:0000313" key="13">
    <source>
        <dbReference type="Proteomes" id="UP001652740"/>
    </source>
</evidence>
<keyword evidence="4" id="KW-1003">Cell membrane</keyword>
<evidence type="ECO:0000256" key="12">
    <source>
        <dbReference type="SAM" id="Phobius"/>
    </source>
</evidence>
<evidence type="ECO:0000313" key="14">
    <source>
        <dbReference type="RefSeq" id="XP_052751556.1"/>
    </source>
</evidence>
<organism evidence="13 14">
    <name type="scientific">Galleria mellonella</name>
    <name type="common">Greater wax moth</name>
    <dbReference type="NCBI Taxonomy" id="7137"/>
    <lineage>
        <taxon>Eukaryota</taxon>
        <taxon>Metazoa</taxon>
        <taxon>Ecdysozoa</taxon>
        <taxon>Arthropoda</taxon>
        <taxon>Hexapoda</taxon>
        <taxon>Insecta</taxon>
        <taxon>Pterygota</taxon>
        <taxon>Neoptera</taxon>
        <taxon>Endopterygota</taxon>
        <taxon>Lepidoptera</taxon>
        <taxon>Glossata</taxon>
        <taxon>Ditrysia</taxon>
        <taxon>Pyraloidea</taxon>
        <taxon>Pyralidae</taxon>
        <taxon>Galleriinae</taxon>
        <taxon>Galleria</taxon>
    </lineage>
</organism>
<dbReference type="RefSeq" id="XP_052751556.1">
    <property type="nucleotide sequence ID" value="XM_052895596.1"/>
</dbReference>
<proteinExistence type="inferred from homology"/>
<keyword evidence="10" id="KW-0407">Ion channel</keyword>
<feature type="region of interest" description="Disordered" evidence="11">
    <location>
        <begin position="23"/>
        <end position="51"/>
    </location>
</feature>
<name>A0ABM3MJJ7_GALME</name>
<gene>
    <name evidence="14" type="primary">LOC113523503</name>
</gene>
<keyword evidence="5 12" id="KW-0812">Transmembrane</keyword>
<evidence type="ECO:0000256" key="8">
    <source>
        <dbReference type="ARBA" id="ARBA00023065"/>
    </source>
</evidence>
<dbReference type="Pfam" id="PF03189">
    <property type="entry name" value="Otopetrin"/>
    <property type="match status" value="1"/>
</dbReference>
<evidence type="ECO:0000256" key="10">
    <source>
        <dbReference type="ARBA" id="ARBA00023303"/>
    </source>
</evidence>
<reference evidence="14" key="1">
    <citation type="submission" date="2025-08" db="UniProtKB">
        <authorList>
            <consortium name="RefSeq"/>
        </authorList>
    </citation>
    <scope>IDENTIFICATION</scope>
    <source>
        <tissue evidence="14">Whole larvae</tissue>
    </source>
</reference>